<keyword evidence="2" id="KW-0732">Signal</keyword>
<dbReference type="InterPro" id="IPR052976">
    <property type="entry name" value="Scoloptoxin-like"/>
</dbReference>
<reference evidence="5" key="1">
    <citation type="submission" date="2017-01" db="EMBL/GenBank/DDBJ databases">
        <title>Comparative genomics of anhydrobiosis in the tardigrade Hypsibius dujardini.</title>
        <authorList>
            <person name="Yoshida Y."/>
            <person name="Koutsovoulos G."/>
            <person name="Laetsch D."/>
            <person name="Stevens L."/>
            <person name="Kumar S."/>
            <person name="Horikawa D."/>
            <person name="Ishino K."/>
            <person name="Komine S."/>
            <person name="Tomita M."/>
            <person name="Blaxter M."/>
            <person name="Arakawa K."/>
        </authorList>
    </citation>
    <scope>NUCLEOTIDE SEQUENCE [LARGE SCALE GENOMIC DNA]</scope>
    <source>
        <strain evidence="5">Z151</strain>
    </source>
</reference>
<dbReference type="PANTHER" id="PTHR22933">
    <property type="entry name" value="FI18007P1-RELATED"/>
    <property type="match status" value="1"/>
</dbReference>
<organism evidence="4 5">
    <name type="scientific">Hypsibius exemplaris</name>
    <name type="common">Freshwater tardigrade</name>
    <dbReference type="NCBI Taxonomy" id="2072580"/>
    <lineage>
        <taxon>Eukaryota</taxon>
        <taxon>Metazoa</taxon>
        <taxon>Ecdysozoa</taxon>
        <taxon>Tardigrada</taxon>
        <taxon>Eutardigrada</taxon>
        <taxon>Parachela</taxon>
        <taxon>Hypsibioidea</taxon>
        <taxon>Hypsibiidae</taxon>
        <taxon>Hypsibius</taxon>
    </lineage>
</organism>
<feature type="compositionally biased region" description="Polar residues" evidence="1">
    <location>
        <begin position="284"/>
        <end position="294"/>
    </location>
</feature>
<feature type="region of interest" description="Disordered" evidence="1">
    <location>
        <begin position="218"/>
        <end position="405"/>
    </location>
</feature>
<dbReference type="Pfam" id="PF01607">
    <property type="entry name" value="CBM_14"/>
    <property type="match status" value="1"/>
</dbReference>
<feature type="compositionally biased region" description="Polar residues" evidence="1">
    <location>
        <begin position="155"/>
        <end position="183"/>
    </location>
</feature>
<dbReference type="GO" id="GO:0005576">
    <property type="term" value="C:extracellular region"/>
    <property type="evidence" value="ECO:0007669"/>
    <property type="project" value="InterPro"/>
</dbReference>
<evidence type="ECO:0000313" key="4">
    <source>
        <dbReference type="EMBL" id="OQV25359.1"/>
    </source>
</evidence>
<dbReference type="OrthoDB" id="10059269at2759"/>
<comment type="caution">
    <text evidence="4">The sequence shown here is derived from an EMBL/GenBank/DDBJ whole genome shotgun (WGS) entry which is preliminary data.</text>
</comment>
<dbReference type="InterPro" id="IPR002557">
    <property type="entry name" value="Chitin-bd_dom"/>
</dbReference>
<accession>A0A1W0XD03</accession>
<feature type="compositionally biased region" description="Polar residues" evidence="1">
    <location>
        <begin position="373"/>
        <end position="405"/>
    </location>
</feature>
<dbReference type="Proteomes" id="UP000192578">
    <property type="component" value="Unassembled WGS sequence"/>
</dbReference>
<gene>
    <name evidence="4" type="ORF">BV898_01038</name>
</gene>
<sequence length="540" mass="58020">MLLRCVYLGVVATLLVDLTEGQNNGRLSAFQALDDLRQISSNSVPAIRSAMASAVPGQTYPTLSAIPDTAFTCARVGQPGYYADPDTGCQVFRQCLTDGGIRSFICANQTLFNQITLVCDWWYNVNCAKAASYYTYSNPRVYQDNVRFLDDSANGDGSMQNVPARNGGTPNTGLYPSDTSETASSVRIISRPRPPNRPVGRSLTSSPSFWSLNEDFFGNMNAQTTPNPRPKPSELEEHSAQIVEQGEDSDEHEISDVSANRRFRPPVSPQSFSQIFETEGRVRSIQQKPSNSIVTPPPPTFQVTGGSSQEESRPSPVAHLPTGNRTKNHPLVEFVSTTQKSTSPVRTARQAISTTFQPTSTASLGRLTDAPATPSSRPSSNTKASTSPPTRPIESTMSRVTTATTQRPIEAKKKTIVAAATLHKTRPDSLVQPQQQEPVTSTVSAVPAATVVRVRKDLVPATTAASAARLRSVGGIGSMKTAGASKSGVRKVVEEQPDSSASSEHATAAKDFFGWAGDRTFSILVTLTRLLSPDNDAPVN</sequence>
<evidence type="ECO:0000256" key="2">
    <source>
        <dbReference type="SAM" id="SignalP"/>
    </source>
</evidence>
<feature type="chain" id="PRO_5012461422" description="Chitin-binding type-2 domain-containing protein" evidence="2">
    <location>
        <begin position="22"/>
        <end position="540"/>
    </location>
</feature>
<dbReference type="SUPFAM" id="SSF57625">
    <property type="entry name" value="Invertebrate chitin-binding proteins"/>
    <property type="match status" value="1"/>
</dbReference>
<dbReference type="InterPro" id="IPR036508">
    <property type="entry name" value="Chitin-bd_dom_sf"/>
</dbReference>
<feature type="region of interest" description="Disordered" evidence="1">
    <location>
        <begin position="152"/>
        <end position="205"/>
    </location>
</feature>
<dbReference type="SMART" id="SM00494">
    <property type="entry name" value="ChtBD2"/>
    <property type="match status" value="1"/>
</dbReference>
<evidence type="ECO:0000256" key="1">
    <source>
        <dbReference type="SAM" id="MobiDB-lite"/>
    </source>
</evidence>
<dbReference type="Gene3D" id="2.170.140.10">
    <property type="entry name" value="Chitin binding domain"/>
    <property type="match status" value="1"/>
</dbReference>
<feature type="domain" description="Chitin-binding type-2" evidence="3">
    <location>
        <begin position="70"/>
        <end position="129"/>
    </location>
</feature>
<feature type="compositionally biased region" description="Polar residues" evidence="1">
    <location>
        <begin position="335"/>
        <end position="363"/>
    </location>
</feature>
<dbReference type="PANTHER" id="PTHR22933:SF43">
    <property type="entry name" value="LP10131P"/>
    <property type="match status" value="1"/>
</dbReference>
<dbReference type="PROSITE" id="PS50940">
    <property type="entry name" value="CHIT_BIND_II"/>
    <property type="match status" value="1"/>
</dbReference>
<keyword evidence="5" id="KW-1185">Reference proteome</keyword>
<name>A0A1W0XD03_HYPEX</name>
<dbReference type="AlphaFoldDB" id="A0A1W0XD03"/>
<dbReference type="EMBL" id="MTYJ01000003">
    <property type="protein sequence ID" value="OQV25359.1"/>
    <property type="molecule type" value="Genomic_DNA"/>
</dbReference>
<proteinExistence type="predicted"/>
<protein>
    <recommendedName>
        <fullName evidence="3">Chitin-binding type-2 domain-containing protein</fullName>
    </recommendedName>
</protein>
<evidence type="ECO:0000259" key="3">
    <source>
        <dbReference type="PROSITE" id="PS50940"/>
    </source>
</evidence>
<evidence type="ECO:0000313" key="5">
    <source>
        <dbReference type="Proteomes" id="UP000192578"/>
    </source>
</evidence>
<dbReference type="GO" id="GO:0008061">
    <property type="term" value="F:chitin binding"/>
    <property type="evidence" value="ECO:0007669"/>
    <property type="project" value="InterPro"/>
</dbReference>
<feature type="region of interest" description="Disordered" evidence="1">
    <location>
        <begin position="479"/>
        <end position="506"/>
    </location>
</feature>
<feature type="signal peptide" evidence="2">
    <location>
        <begin position="1"/>
        <end position="21"/>
    </location>
</feature>